<reference evidence="2 3" key="1">
    <citation type="journal article" date="2019" name="Sci. Rep.">
        <title>Orb-weaving spider Araneus ventricosus genome elucidates the spidroin gene catalogue.</title>
        <authorList>
            <person name="Kono N."/>
            <person name="Nakamura H."/>
            <person name="Ohtoshi R."/>
            <person name="Moran D.A.P."/>
            <person name="Shinohara A."/>
            <person name="Yoshida Y."/>
            <person name="Fujiwara M."/>
            <person name="Mori M."/>
            <person name="Tomita M."/>
            <person name="Arakawa K."/>
        </authorList>
    </citation>
    <scope>NUCLEOTIDE SEQUENCE [LARGE SCALE GENOMIC DNA]</scope>
</reference>
<protein>
    <submittedName>
        <fullName evidence="2">Uncharacterized protein</fullName>
    </submittedName>
</protein>
<organism evidence="2 3">
    <name type="scientific">Araneus ventricosus</name>
    <name type="common">Orbweaver spider</name>
    <name type="synonym">Epeira ventricosa</name>
    <dbReference type="NCBI Taxonomy" id="182803"/>
    <lineage>
        <taxon>Eukaryota</taxon>
        <taxon>Metazoa</taxon>
        <taxon>Ecdysozoa</taxon>
        <taxon>Arthropoda</taxon>
        <taxon>Chelicerata</taxon>
        <taxon>Arachnida</taxon>
        <taxon>Araneae</taxon>
        <taxon>Araneomorphae</taxon>
        <taxon>Entelegynae</taxon>
        <taxon>Araneoidea</taxon>
        <taxon>Araneidae</taxon>
        <taxon>Araneus</taxon>
    </lineage>
</organism>
<feature type="compositionally biased region" description="Basic residues" evidence="1">
    <location>
        <begin position="51"/>
        <end position="61"/>
    </location>
</feature>
<gene>
    <name evidence="2" type="ORF">AVEN_144784_1</name>
</gene>
<comment type="caution">
    <text evidence="2">The sequence shown here is derived from an EMBL/GenBank/DDBJ whole genome shotgun (WGS) entry which is preliminary data.</text>
</comment>
<dbReference type="EMBL" id="BGPR01005688">
    <property type="protein sequence ID" value="GBN12519.1"/>
    <property type="molecule type" value="Genomic_DNA"/>
</dbReference>
<accession>A0A4Y2LDF8</accession>
<feature type="region of interest" description="Disordered" evidence="1">
    <location>
        <begin position="47"/>
        <end position="122"/>
    </location>
</feature>
<evidence type="ECO:0000256" key="1">
    <source>
        <dbReference type="SAM" id="MobiDB-lite"/>
    </source>
</evidence>
<feature type="compositionally biased region" description="Basic and acidic residues" evidence="1">
    <location>
        <begin position="112"/>
        <end position="122"/>
    </location>
</feature>
<evidence type="ECO:0000313" key="3">
    <source>
        <dbReference type="Proteomes" id="UP000499080"/>
    </source>
</evidence>
<proteinExistence type="predicted"/>
<evidence type="ECO:0000313" key="2">
    <source>
        <dbReference type="EMBL" id="GBN12519.1"/>
    </source>
</evidence>
<feature type="compositionally biased region" description="Basic and acidic residues" evidence="1">
    <location>
        <begin position="80"/>
        <end position="91"/>
    </location>
</feature>
<keyword evidence="3" id="KW-1185">Reference proteome</keyword>
<dbReference type="AlphaFoldDB" id="A0A4Y2LDF8"/>
<sequence length="122" mass="14103">MIYSDPPHGQRVINQTSFLRNRISTKQAKRITYEMKNTCLICREANLLARSPHRKPQSSKRTKTEDQPLALSHQGPRSVKQKDVKSKRIKDLPCPTSWPKGHQPNHLPQKQNLDKTSQKNNL</sequence>
<dbReference type="Proteomes" id="UP000499080">
    <property type="component" value="Unassembled WGS sequence"/>
</dbReference>
<name>A0A4Y2LDF8_ARAVE</name>